<dbReference type="GO" id="GO:0061343">
    <property type="term" value="P:cell adhesion involved in heart morphogenesis"/>
    <property type="evidence" value="ECO:0007669"/>
    <property type="project" value="TreeGrafter"/>
</dbReference>
<evidence type="ECO:0000313" key="1">
    <source>
        <dbReference type="EMBL" id="KAK2716490.1"/>
    </source>
</evidence>
<proteinExistence type="predicted"/>
<reference evidence="1" key="1">
    <citation type="submission" date="2023-07" db="EMBL/GenBank/DDBJ databases">
        <title>Chromosome-level genome assembly of Artemia franciscana.</title>
        <authorList>
            <person name="Jo E."/>
        </authorList>
    </citation>
    <scope>NUCLEOTIDE SEQUENCE</scope>
    <source>
        <tissue evidence="1">Whole body</tissue>
    </source>
</reference>
<dbReference type="AlphaFoldDB" id="A0AA88LCL7"/>
<dbReference type="GO" id="GO:0007508">
    <property type="term" value="P:larval heart development"/>
    <property type="evidence" value="ECO:0007669"/>
    <property type="project" value="TreeGrafter"/>
</dbReference>
<protein>
    <recommendedName>
        <fullName evidence="3">RNA-directed DNA polymerase from mobile element jockey</fullName>
    </recommendedName>
</protein>
<dbReference type="Proteomes" id="UP001187531">
    <property type="component" value="Unassembled WGS sequence"/>
</dbReference>
<dbReference type="GO" id="GO:0031012">
    <property type="term" value="C:extracellular matrix"/>
    <property type="evidence" value="ECO:0007669"/>
    <property type="project" value="TreeGrafter"/>
</dbReference>
<organism evidence="1 2">
    <name type="scientific">Artemia franciscana</name>
    <name type="common">Brine shrimp</name>
    <name type="synonym">Artemia sanfranciscana</name>
    <dbReference type="NCBI Taxonomy" id="6661"/>
    <lineage>
        <taxon>Eukaryota</taxon>
        <taxon>Metazoa</taxon>
        <taxon>Ecdysozoa</taxon>
        <taxon>Arthropoda</taxon>
        <taxon>Crustacea</taxon>
        <taxon>Branchiopoda</taxon>
        <taxon>Anostraca</taxon>
        <taxon>Artemiidae</taxon>
        <taxon>Artemia</taxon>
    </lineage>
</organism>
<feature type="non-terminal residue" evidence="1">
    <location>
        <position position="1"/>
    </location>
</feature>
<accession>A0AA88LCL7</accession>
<dbReference type="PANTHER" id="PTHR33395">
    <property type="entry name" value="TRANSCRIPTASE, PUTATIVE-RELATED-RELATED"/>
    <property type="match status" value="1"/>
</dbReference>
<keyword evidence="2" id="KW-1185">Reference proteome</keyword>
<dbReference type="EMBL" id="JAVRJZ010000011">
    <property type="protein sequence ID" value="KAK2716490.1"/>
    <property type="molecule type" value="Genomic_DNA"/>
</dbReference>
<evidence type="ECO:0000313" key="2">
    <source>
        <dbReference type="Proteomes" id="UP001187531"/>
    </source>
</evidence>
<name>A0AA88LCL7_ARTSF</name>
<sequence>FSRKLTKEHKEAIADASKSIGFIQQILEVGFPAKPGRHSVTELSVDGTSITSPKYIAKTLNNQFQKVLTTPDRDTQPNQSKYTVDKPMLPIAVSKDDIDARLKNLNKKKSIGPDRIHPWTLKEAHAELALPLTALFQMSLDIKIVPQDWWKDNITPIYKCSSKVDPKITAALALHLLLGKFWRQW</sequence>
<gene>
    <name evidence="1" type="ORF">QYM36_006843</name>
</gene>
<comment type="caution">
    <text evidence="1">The sequence shown here is derived from an EMBL/GenBank/DDBJ whole genome shotgun (WGS) entry which is preliminary data.</text>
</comment>
<dbReference type="PANTHER" id="PTHR33395:SF22">
    <property type="entry name" value="REVERSE TRANSCRIPTASE DOMAIN-CONTAINING PROTEIN"/>
    <property type="match status" value="1"/>
</dbReference>
<evidence type="ECO:0008006" key="3">
    <source>
        <dbReference type="Google" id="ProtNLM"/>
    </source>
</evidence>